<evidence type="ECO:0000313" key="1">
    <source>
        <dbReference type="EMBL" id="KKL60475.1"/>
    </source>
</evidence>
<dbReference type="GO" id="GO:0006313">
    <property type="term" value="P:DNA transposition"/>
    <property type="evidence" value="ECO:0007669"/>
    <property type="project" value="InterPro"/>
</dbReference>
<feature type="non-terminal residue" evidence="1">
    <location>
        <position position="90"/>
    </location>
</feature>
<dbReference type="AlphaFoldDB" id="A0A0F9FSY0"/>
<name>A0A0F9FSY0_9ZZZZ</name>
<accession>A0A0F9FSY0</accession>
<gene>
    <name evidence="1" type="ORF">LCGC14_2204980</name>
</gene>
<protein>
    <submittedName>
        <fullName evidence="1">Uncharacterized protein</fullName>
    </submittedName>
</protein>
<reference evidence="1" key="1">
    <citation type="journal article" date="2015" name="Nature">
        <title>Complex archaea that bridge the gap between prokaryotes and eukaryotes.</title>
        <authorList>
            <person name="Spang A."/>
            <person name="Saw J.H."/>
            <person name="Jorgensen S.L."/>
            <person name="Zaremba-Niedzwiedzka K."/>
            <person name="Martijn J."/>
            <person name="Lind A.E."/>
            <person name="van Eijk R."/>
            <person name="Schleper C."/>
            <person name="Guy L."/>
            <person name="Ettema T.J."/>
        </authorList>
    </citation>
    <scope>NUCLEOTIDE SEQUENCE</scope>
</reference>
<proteinExistence type="predicted"/>
<dbReference type="InterPro" id="IPR009057">
    <property type="entry name" value="Homeodomain-like_sf"/>
</dbReference>
<sequence length="90" mass="10064">MSETKFTETRRFQILGAIRSDVSYADAAREAGVSPSTLRAWLRRGRRDSDGPYAEFAAAVEREKQAAAEEPLSEAELVRILERQARHGSI</sequence>
<dbReference type="Pfam" id="PF01527">
    <property type="entry name" value="HTH_Tnp_1"/>
    <property type="match status" value="1"/>
</dbReference>
<dbReference type="GO" id="GO:0004803">
    <property type="term" value="F:transposase activity"/>
    <property type="evidence" value="ECO:0007669"/>
    <property type="project" value="InterPro"/>
</dbReference>
<dbReference type="Gene3D" id="1.10.10.60">
    <property type="entry name" value="Homeodomain-like"/>
    <property type="match status" value="1"/>
</dbReference>
<organism evidence="1">
    <name type="scientific">marine sediment metagenome</name>
    <dbReference type="NCBI Taxonomy" id="412755"/>
    <lineage>
        <taxon>unclassified sequences</taxon>
        <taxon>metagenomes</taxon>
        <taxon>ecological metagenomes</taxon>
    </lineage>
</organism>
<dbReference type="EMBL" id="LAZR01029136">
    <property type="protein sequence ID" value="KKL60475.1"/>
    <property type="molecule type" value="Genomic_DNA"/>
</dbReference>
<dbReference type="GO" id="GO:0003677">
    <property type="term" value="F:DNA binding"/>
    <property type="evidence" value="ECO:0007669"/>
    <property type="project" value="InterPro"/>
</dbReference>
<dbReference type="InterPro" id="IPR002514">
    <property type="entry name" value="Transposase_8"/>
</dbReference>
<comment type="caution">
    <text evidence="1">The sequence shown here is derived from an EMBL/GenBank/DDBJ whole genome shotgun (WGS) entry which is preliminary data.</text>
</comment>
<dbReference type="SUPFAM" id="SSF46689">
    <property type="entry name" value="Homeodomain-like"/>
    <property type="match status" value="1"/>
</dbReference>